<protein>
    <submittedName>
        <fullName evidence="3">Uncharacterized protein YukE</fullName>
    </submittedName>
</protein>
<dbReference type="SUPFAM" id="SSF53448">
    <property type="entry name" value="Nucleotide-diphospho-sugar transferases"/>
    <property type="match status" value="1"/>
</dbReference>
<feature type="compositionally biased region" description="Low complexity" evidence="1">
    <location>
        <begin position="648"/>
        <end position="660"/>
    </location>
</feature>
<feature type="region of interest" description="Disordered" evidence="1">
    <location>
        <begin position="1594"/>
        <end position="1617"/>
    </location>
</feature>
<evidence type="ECO:0000313" key="3">
    <source>
        <dbReference type="EMBL" id="MBM7489485.1"/>
    </source>
</evidence>
<feature type="region of interest" description="Disordered" evidence="1">
    <location>
        <begin position="4202"/>
        <end position="4236"/>
    </location>
</feature>
<feature type="compositionally biased region" description="Polar residues" evidence="1">
    <location>
        <begin position="299"/>
        <end position="311"/>
    </location>
</feature>
<gene>
    <name evidence="3" type="ORF">JOD64_000707</name>
</gene>
<dbReference type="Gene3D" id="3.90.550.20">
    <property type="match status" value="1"/>
</dbReference>
<dbReference type="RefSeq" id="WP_204940874.1">
    <property type="nucleotide sequence ID" value="NZ_JAFBBP010000001.1"/>
</dbReference>
<feature type="region of interest" description="Disordered" evidence="1">
    <location>
        <begin position="804"/>
        <end position="824"/>
    </location>
</feature>
<feature type="compositionally biased region" description="Basic and acidic residues" evidence="1">
    <location>
        <begin position="1065"/>
        <end position="1080"/>
    </location>
</feature>
<dbReference type="InterPro" id="IPR029044">
    <property type="entry name" value="Nucleotide-diphossugar_trans"/>
</dbReference>
<feature type="region of interest" description="Disordered" evidence="1">
    <location>
        <begin position="1219"/>
        <end position="1488"/>
    </location>
</feature>
<feature type="compositionally biased region" description="Low complexity" evidence="1">
    <location>
        <begin position="1403"/>
        <end position="1412"/>
    </location>
</feature>
<organism evidence="3 4">
    <name type="scientific">Micromonospora luteifusca</name>
    <dbReference type="NCBI Taxonomy" id="709860"/>
    <lineage>
        <taxon>Bacteria</taxon>
        <taxon>Bacillati</taxon>
        <taxon>Actinomycetota</taxon>
        <taxon>Actinomycetes</taxon>
        <taxon>Micromonosporales</taxon>
        <taxon>Micromonosporaceae</taxon>
        <taxon>Micromonospora</taxon>
    </lineage>
</organism>
<name>A0ABS2LMS4_9ACTN</name>
<feature type="region of interest" description="Disordered" evidence="1">
    <location>
        <begin position="1166"/>
        <end position="1206"/>
    </location>
</feature>
<reference evidence="3 4" key="1">
    <citation type="submission" date="2021-01" db="EMBL/GenBank/DDBJ databases">
        <title>Sequencing the genomes of 1000 actinobacteria strains.</title>
        <authorList>
            <person name="Klenk H.-P."/>
        </authorList>
    </citation>
    <scope>NUCLEOTIDE SEQUENCE [LARGE SCALE GENOMIC DNA]</scope>
    <source>
        <strain evidence="3 4">DSM 100204</strain>
    </source>
</reference>
<feature type="compositionally biased region" description="Low complexity" evidence="1">
    <location>
        <begin position="506"/>
        <end position="521"/>
    </location>
</feature>
<feature type="compositionally biased region" description="Low complexity" evidence="1">
    <location>
        <begin position="471"/>
        <end position="482"/>
    </location>
</feature>
<feature type="transmembrane region" description="Helical" evidence="2">
    <location>
        <begin position="95"/>
        <end position="115"/>
    </location>
</feature>
<feature type="region of interest" description="Disordered" evidence="1">
    <location>
        <begin position="247"/>
        <end position="734"/>
    </location>
</feature>
<evidence type="ECO:0000256" key="1">
    <source>
        <dbReference type="SAM" id="MobiDB-lite"/>
    </source>
</evidence>
<feature type="region of interest" description="Disordered" evidence="1">
    <location>
        <begin position="2566"/>
        <end position="2587"/>
    </location>
</feature>
<evidence type="ECO:0000256" key="2">
    <source>
        <dbReference type="SAM" id="Phobius"/>
    </source>
</evidence>
<feature type="transmembrane region" description="Helical" evidence="2">
    <location>
        <begin position="127"/>
        <end position="149"/>
    </location>
</feature>
<dbReference type="Proteomes" id="UP000764837">
    <property type="component" value="Unassembled WGS sequence"/>
</dbReference>
<feature type="compositionally biased region" description="Low complexity" evidence="1">
    <location>
        <begin position="588"/>
        <end position="604"/>
    </location>
</feature>
<comment type="caution">
    <text evidence="3">The sequence shown here is derived from an EMBL/GenBank/DDBJ whole genome shotgun (WGS) entry which is preliminary data.</text>
</comment>
<accession>A0ABS2LMS4</accession>
<keyword evidence="2" id="KW-0812">Transmembrane</keyword>
<feature type="region of interest" description="Disordered" evidence="1">
    <location>
        <begin position="2706"/>
        <end position="2740"/>
    </location>
</feature>
<evidence type="ECO:0000313" key="4">
    <source>
        <dbReference type="Proteomes" id="UP000764837"/>
    </source>
</evidence>
<feature type="compositionally biased region" description="Low complexity" evidence="1">
    <location>
        <begin position="1196"/>
        <end position="1206"/>
    </location>
</feature>
<feature type="region of interest" description="Disordered" evidence="1">
    <location>
        <begin position="1507"/>
        <end position="1556"/>
    </location>
</feature>
<keyword evidence="2" id="KW-1133">Transmembrane helix</keyword>
<dbReference type="EMBL" id="JAFBBP010000001">
    <property type="protein sequence ID" value="MBM7489485.1"/>
    <property type="molecule type" value="Genomic_DNA"/>
</dbReference>
<feature type="compositionally biased region" description="Basic and acidic residues" evidence="1">
    <location>
        <begin position="1183"/>
        <end position="1194"/>
    </location>
</feature>
<feature type="compositionally biased region" description="Gly residues" evidence="1">
    <location>
        <begin position="1253"/>
        <end position="1285"/>
    </location>
</feature>
<feature type="region of interest" description="Disordered" evidence="1">
    <location>
        <begin position="1658"/>
        <end position="1678"/>
    </location>
</feature>
<sequence length="4611" mass="489863">MGDASPNHPDPDKIDELANRWKAYGDRLAELKKATGQARDITWTGETAIQSDRVAGQIDQRITDMVNACTSMSESLHDMANGVRDAIKQKKAGELISIIMGILGAAGILFLAAVGPLASALANMARLAWMATAFNAIMRAMNVVGDLIASLITYVPVIRGAASAIGSIVNGIVWAAGISFGVQAGVSVGMGVPFQPDPGMEVLNILMGGAAGLAFGGNKPIARISKGGEWFGKVNFDLPNINDLTGGLRFGGPRPDPSGRARTSGGDSSTSVPPVRLTDQPGPPRVGAGASGTPPPPVRTTTADIESSTNLHRPGDYPSGHFESATGGTEGVGTTGPPPVPAPRTRISGGGPGGHGRPDQAVGDGPVASPRPDTAVNGPPARTGQAPGTPPPARPVGDGRAPVESTASTSGLRPANLDARPHTPARIGAESIPTQPGPGRLGAGTSTPTGPGGPGEPPPSLGRGPQGSLASSGIGNPPGSSPDSHHVTSPRPGTSTGPEAAEPRPGRSASGASAATGPEAPLADAPRPFQRGQSDVGRLDHESARDPITTRADLGAGTRRPPAHPSTEAGSSAGVPETGERSLPASRPGTPVGRPVVPGDGPAVSSERPAVSSERAGGPAPSRDGGRPDGVAVSRDGGRAGPVGAGGTHTAPPAAAVRPGPGSGEPGGRPAVEASSRDLTAPAHRGAGGTDAPAQPATTGRPGGPRTGEWSPDRAAQEGPLGDNGPSARPVDGADEVVTTLDDLLGRLRARGLDPAGQFDAVAGEWTRDARRGGQPHHVPNRELARARADHGAAIERDLAGLFEGPRGARTGAAPHGTSPPERPVTVSAAAEVVRGHATALRDRLSSEAARHQALDQLSLDAAALGRRHRADHPDALSVDGYRRIADDLRTELGEAVRQGHGPLGEHVRARTGDGGVDSELRAAQRRILDEYPARIDREVRIEREFRAIERELDGYATARGGSAVPGKQLFDSFRQQVVNAERAGLADQLPAIRENIRHDLDRLLGLEPWADAQVAAFRRENAHRAEAPADPARPRPSAAGPDQARGDHAGGIRPLPEHTVFVRPPERDRAAPEHGEGSRKPGVMTSRDLPAVVERDWPANWYWRAVEDRFATKWYLLKDLNGRFLDVGDSPPIVPVEEPTGPGTHEFPAQIHIVDGDGWVRLPGGATAGRHAGGDPTNPPDRWMRLPEPKARPVGDGPADGPQGDAYYWERYKVSFSVRASGPDGKPLGLTNDDGYRLGVPEPKPSGSDSGRTGGTQGGNFPGEGRTLGGDFPGDGRTLGGDSPGDGRTSGRTPDGRGNQPAGAKGGLANAASDFVPFASRGRPEVPHGSPAGGRGPGVGADGRVARETVGGSPWSGPGRRVDGSPAESAAPADVPVSQAGITRARPPAGTPKPPAELAEPSSGGSRRMGGPAEAGGVAPRRPEVSGSRTTTERPDRFWEPTVDNPGWSSTARHRPATAGDQPPAGAPEQRQAGQRAVDRAASDSAEVAAVRERRAAALERVIAASSSVRTGPPVAEVPAAVQEAGGRAGDRLPAGAPEQRPAGQRAVDRVPSDSAEVAAVRERRAAALERVIAASSSVRTGPPVAEVPAAVQEAGGRAGDRLPGQRAVDRVPSDPAEVAAVRERRAAALERVIAARSSVRTGPPVAEVSADVQAAGGRAVDRPAGQRAVDRAPSDPAELAAVRERRAAALERAIAAAVDRTPVTDGTAAGGTPAATGRSGEAYQLSREALAARVEKLLEELSGSRGREAATLRAELRRLRMWLDFRSGTATAAEARILTGGGLGSRLHPRERGEVVLAYRAFAARAEARLNRLLADAVGRPDELLSDAGRAIRRADIDELRSQLNRIGEGENPYGLPEHGVRNGRVTGRWSLITEADRLRLARLGGPLTAREDAILAGLGVGFGEPPEFRYRIVRNARVWARQAAATQRLWQERLEARLSAVADGHGLARVRAGWVYYRGEAPVASPTAMDRVEPRPGHELLLIDPSVTDYAVIRAYVSHLETLTDDVQLVRLPGGGPRLTPAEAADLATSLLRGTRGVLSIPNRRLDDDPPHDGPFVPVDAAGRHTLRPLHHSYLVYPDTAPEGTPYDLGKTPRSDQFALGVDDDDWVVGEARRGDAADEPAVAWFRPASLDPAVTAPALPFNAATGTGPGIIVGVPGLPVPDGVNRRIEAILDLMAPERRPWVARHGVGSRPRIPVAVPVGAGLFLLPNVADADQVMSDYVTAVHLRQGLQDGRPGPILVVPGPVDPERQTVGVLGGPMPVAELSEAVAGLDGPVTVVLTDPRAAVPGPAGQSMAELLADGPAALVAAPDPAEAGQWYEHSAVATTRRFAMGPGSTATGRPPMTPAQHAALRAAGRAVPATLPGAVPTAAGEPLDGDGLVRSLLSLAGDAIRAAIEAESPPSSGDRTPSVETRTPTVETIRQHLADFFARDFAARPGHYAAFGIDARRAEEVRRDLPKPGHTGGVAGQIALQVAVLAFGLNIALLHPDGSLANHGESTEDLKILIQVGDGDRTGYLPGVPVDRPHPPTATVGAEFHLDSAEPRVVEVDTDLWEPLPGTLDRPIPWEFTPPEGPDGRPLLRRTSGSGERTLVRYHLSATPQQWTVRRRLRLRAGPGVGPVELAEVRRAAEAGVRRYFNAPGHRLDVDGGTPLLRVELDFDSPDPHQVIEVVAGGLRGMTQDRWPVGAPEEAYAHEVGHGLGLWHPAPENLPPPDGGDDRRRWRRQPPAAGLMGTGTGHGVTPEELARFVAVASPYVGSTTPNVSAPRFQPADPLDARDRTPALLGSEEEFDGYWITWADGRPPDGERRTVGTRDGMRLDADGNMGVIAEIVAWKPWLVLDDERIGADPETSYREFDAMVRDLGAVTQRMPVGEAFPGLNVQHDAFIEPARGNLAYIQHTEGIPLEGMYWHYEELLKFSGRTEVYLSYAGQEMLREGMQFGRWLAALFNGGSAPDLARVSPAVTLAGYATLLYTVGAAVAMGHYQHAKPGLKNYLLWAPRTRLSGIFKALPEELRSFLEAYAPLIRNEFAATFSVDRSWFLHGVDLLNGELPGKPFTVGQLLDNGLLRDPEKPLTPLEALHIRTFMEEVDTNEGHLRHAALVVGEYRMLGEAVMPANVARDPMELRRHHGWLNGVARRTYQRVVATRTAIGDGSPPIDLTEAVANLQRQLATAESPPGEAANRLAVIRSGELMLLRRLLSRPDRVDLSELAVVLRPLPMRDRAEAARAVVEGVHIRLDSTVRAAVRRVDASRLGLTDEAIEQVRQWFPNAKVQPDGGRSPLPELRWAQPSDRFAGANTAPVRVDVEGLLGRLAELERDAGEAAVLWRDARVPADPGAGVTREQALRDVAYLTAAVFGVDFSTRDLAAMNRLLSALGGGRRVVHWRDLERAIGSVRGDDPDRPTAVRPQEVELWIAAVAELNRDDAGPDELRRQVMGVDEPSGTAAAALAQRWPGEHQLLSAVLRVHAAVRAAGMAPPSHVTEAIELILSVEWDGMDWLADKDFPLLLMWAQRLAAAPEISLDDLVAAYRQFEAWVDKLASVDPIEVDDGVWWLAGTGPVQPNLPDPVDGGLMVAYPADGDLMPLSHAGSAARWEVPTGSALLLVHIGLLIRAKAERGSASDYGVVRRTVPVRLVPVVTGQVSEERIAALRTDLAEIEERLGWGVSLGEPVPAAVSHPVPGPDAGRNVAGQRSLEAPVIVVMDVDEPVDLPDPSSSPVVPAAGPPGADGRERLVRLLRSRMDRTAPEQGRLGPDYFGVRVPPPPPEFLSGVRLASLPTDRLGDFLDRADLAWGDRPATTLQVWTRPDGLEMPLHLPMIWLGSPLGRDDGHRERFVGNAARMAGQLAPFGVVTTLWISEPPTQEMIRWAGDAGIRLILVDEVFHRDEPMRSDQFYRSAMAKQIPEGFAEAADILRWEILLRFGGLYTDGDNQVRDDDPVALLAELRELFDRHGWAVHRDVDGETYGNSAIMAARNHPVTATFLELIELNYRQPQRTMMKDVWILFGGREAAQDIASTRAMDVRRRSVYWRTGPQTLWQLRWAVRDRLDSALTGGGNLPHLDRLTMGSAKSWISGSVLTPVRRFTADEEPQVLYRLAARLVRDLYNREGDLRLTEAAAVVNGFADPDNVWRALFDVLLGEPRLRDRLTSVTDRILLFGGEGGPRLEIVRLPDDVLTRLGLSHDESAGEPAGDWRLGELMRPVRLSGGPAQANPGTEDLSRSGQPPRPNTSGRRPRLPRRATVEQVLVLVGPRPDEGFLAPVAAAARRLAAARTGTASGGDAVTWSESPVVVVGRGAGPVQARRIRGDLNGALEAYYELGVRPVVVFAGEPAEGDHALLARYGVPLVRRIADETPSAAGAGALVLRGLDWLWEVRLPEPAEPARVKSVGAALDLAAGTGVGPAYGDVLSAELHEWLAASNWTRRREIFRDRRAELLRPENQAALDRILQRHPAPDLAAGTDQPAGNNAGVYRAILKMAEQTQTARSFEYLTEPDPQTRRERLVAWLGSGPDVPLEPLVELANGADEDPSYGADAAVLEALRISLGRPAGARGDGPIIPPEARRLIMNNRAYLRDGNDATEWARHLRDLLNTRYPDRGAELGELATLIMSCYQP</sequence>
<feature type="region of interest" description="Disordered" evidence="1">
    <location>
        <begin position="1022"/>
        <end position="1085"/>
    </location>
</feature>
<proteinExistence type="predicted"/>
<feature type="compositionally biased region" description="Low complexity" evidence="1">
    <location>
        <begin position="1513"/>
        <end position="1527"/>
    </location>
</feature>
<feature type="transmembrane region" description="Helical" evidence="2">
    <location>
        <begin position="161"/>
        <end position="182"/>
    </location>
</feature>
<keyword evidence="4" id="KW-1185">Reference proteome</keyword>
<keyword evidence="2" id="KW-0472">Membrane</keyword>
<feature type="compositionally biased region" description="Gly residues" evidence="1">
    <location>
        <begin position="1332"/>
        <end position="1342"/>
    </location>
</feature>